<evidence type="ECO:0000313" key="1">
    <source>
        <dbReference type="EMBL" id="RZS89887.1"/>
    </source>
</evidence>
<sequence>MATDEASDRLFALSREYANQGQIAQESGDWGRLSREALLRRADLNVREQLSEGDLRIHGPAMLGHSAELGAVGAIALGWQRAVSAVGAGLEQVKSVRGTLPADVVQRTALLLQAAPAPGSVVLHIAPKAIALDEVEPAGALQLYERPRPLADRASEVLISLLRRIVDVAPSDIEPVTEELTELGPRVGSSLSSLALALDRTNLTLDAAWREPERATVRATVTPSGAKWMREFIAGRGLDAEQLRVRGNLRTISDRERWLVEVGDRALRMDASELTPAAVAEWRVGDLVDLLVRVSQVERPDGAVRRDYAILGLSSPDGAFTPSVEGFEDD</sequence>
<protein>
    <submittedName>
        <fullName evidence="1">Uncharacterized protein</fullName>
    </submittedName>
</protein>
<proteinExistence type="predicted"/>
<dbReference type="EMBL" id="SGXD01000002">
    <property type="protein sequence ID" value="RZS89887.1"/>
    <property type="molecule type" value="Genomic_DNA"/>
</dbReference>
<name>A0A4Q7NS24_9ACTN</name>
<organism evidence="1 2">
    <name type="scientific">Motilibacter rhizosphaerae</name>
    <dbReference type="NCBI Taxonomy" id="598652"/>
    <lineage>
        <taxon>Bacteria</taxon>
        <taxon>Bacillati</taxon>
        <taxon>Actinomycetota</taxon>
        <taxon>Actinomycetes</taxon>
        <taxon>Motilibacterales</taxon>
        <taxon>Motilibacteraceae</taxon>
        <taxon>Motilibacter</taxon>
    </lineage>
</organism>
<gene>
    <name evidence="1" type="ORF">EV189_1664</name>
</gene>
<dbReference type="AlphaFoldDB" id="A0A4Q7NS24"/>
<keyword evidence="2" id="KW-1185">Reference proteome</keyword>
<evidence type="ECO:0000313" key="2">
    <source>
        <dbReference type="Proteomes" id="UP000293638"/>
    </source>
</evidence>
<accession>A0A4Q7NS24</accession>
<reference evidence="1 2" key="1">
    <citation type="submission" date="2019-02" db="EMBL/GenBank/DDBJ databases">
        <title>Genomic Encyclopedia of Type Strains, Phase IV (KMG-IV): sequencing the most valuable type-strain genomes for metagenomic binning, comparative biology and taxonomic classification.</title>
        <authorList>
            <person name="Goeker M."/>
        </authorList>
    </citation>
    <scope>NUCLEOTIDE SEQUENCE [LARGE SCALE GENOMIC DNA]</scope>
    <source>
        <strain evidence="1 2">DSM 45622</strain>
    </source>
</reference>
<comment type="caution">
    <text evidence="1">The sequence shown here is derived from an EMBL/GenBank/DDBJ whole genome shotgun (WGS) entry which is preliminary data.</text>
</comment>
<dbReference type="Proteomes" id="UP000293638">
    <property type="component" value="Unassembled WGS sequence"/>
</dbReference>